<dbReference type="OrthoDB" id="21915at2"/>
<dbReference type="EMBL" id="CP035913">
    <property type="protein sequence ID" value="QBE64587.1"/>
    <property type="molecule type" value="Genomic_DNA"/>
</dbReference>
<gene>
    <name evidence="2" type="ORF">EWM63_17635</name>
</gene>
<evidence type="ECO:0000313" key="2">
    <source>
        <dbReference type="EMBL" id="QBE64587.1"/>
    </source>
</evidence>
<dbReference type="InterPro" id="IPR025091">
    <property type="entry name" value="DUF4019"/>
</dbReference>
<sequence>MARSWMARAVCPRLSSCHERILMKLFAAALLLSATTFAHAQGAPNQEAIDAAKKAADTWLALVDAGQYKASWEQAAEPLRKAVSVTQWEQGSRAARMPVGALQGRTLASSTYTTTLPGAPQGQYVVLEYTTRFADRANAVETVIPTLEADGKWRMAGYFLK</sequence>
<evidence type="ECO:0000256" key="1">
    <source>
        <dbReference type="SAM" id="SignalP"/>
    </source>
</evidence>
<feature type="signal peptide" evidence="1">
    <location>
        <begin position="1"/>
        <end position="40"/>
    </location>
</feature>
<feature type="chain" id="PRO_5020795311" evidence="1">
    <location>
        <begin position="41"/>
        <end position="161"/>
    </location>
</feature>
<dbReference type="Proteomes" id="UP000290637">
    <property type="component" value="Chromosome"/>
</dbReference>
<protein>
    <submittedName>
        <fullName evidence="2">DUF4019 domain-containing protein</fullName>
    </submittedName>
</protein>
<dbReference type="Pfam" id="PF13211">
    <property type="entry name" value="DUF4019"/>
    <property type="match status" value="1"/>
</dbReference>
<accession>A0A4P6L014</accession>
<evidence type="ECO:0000313" key="3">
    <source>
        <dbReference type="Proteomes" id="UP000290637"/>
    </source>
</evidence>
<keyword evidence="3" id="KW-1185">Reference proteome</keyword>
<dbReference type="KEGG" id="plue:EWM63_17635"/>
<name>A0A4P6L014_9BURK</name>
<dbReference type="AlphaFoldDB" id="A0A4P6L014"/>
<organism evidence="2 3">
    <name type="scientific">Pseudoduganella lutea</name>
    <dbReference type="NCBI Taxonomy" id="321985"/>
    <lineage>
        <taxon>Bacteria</taxon>
        <taxon>Pseudomonadati</taxon>
        <taxon>Pseudomonadota</taxon>
        <taxon>Betaproteobacteria</taxon>
        <taxon>Burkholderiales</taxon>
        <taxon>Oxalobacteraceae</taxon>
        <taxon>Telluria group</taxon>
        <taxon>Pseudoduganella</taxon>
    </lineage>
</organism>
<proteinExistence type="predicted"/>
<keyword evidence="1" id="KW-0732">Signal</keyword>
<reference evidence="2 3" key="1">
    <citation type="submission" date="2019-02" db="EMBL/GenBank/DDBJ databases">
        <title>Draft Genome Sequences of Six Type Strains of the Genus Massilia.</title>
        <authorList>
            <person name="Miess H."/>
            <person name="Frediansyhah A."/>
            <person name="Gross H."/>
        </authorList>
    </citation>
    <scope>NUCLEOTIDE SEQUENCE [LARGE SCALE GENOMIC DNA]</scope>
    <source>
        <strain evidence="2 3">DSM 17473</strain>
    </source>
</reference>